<gene>
    <name evidence="1" type="ORF">CFB84_19950</name>
</gene>
<reference evidence="2" key="1">
    <citation type="submission" date="2017-06" db="EMBL/GenBank/DDBJ databases">
        <authorList>
            <person name="LiPuma J."/>
            <person name="Spilker T."/>
        </authorList>
    </citation>
    <scope>NUCLEOTIDE SEQUENCE [LARGE SCALE GENOMIC DNA]</scope>
    <source>
        <strain evidence="2">AU17325</strain>
    </source>
</reference>
<reference evidence="1 2" key="2">
    <citation type="submission" date="2017-08" db="EMBL/GenBank/DDBJ databases">
        <title>WGS of novel Burkholderia cepaca complex species.</title>
        <authorList>
            <person name="Lipuma J."/>
            <person name="Spilker T."/>
        </authorList>
    </citation>
    <scope>NUCLEOTIDE SEQUENCE [LARGE SCALE GENOMIC DNA]</scope>
    <source>
        <strain evidence="1 2">AU17325</strain>
    </source>
</reference>
<sequence length="100" mass="11250">MPAWFPDAAHELTLGYPGLLAKALTSLALYLLELKVSIPTFTSELFKRYGASALELDLPHINAIRLIRARGRFKPSTLMRHGDWLSFTELAPTHLHPELI</sequence>
<evidence type="ECO:0000313" key="2">
    <source>
        <dbReference type="Proteomes" id="UP000214600"/>
    </source>
</evidence>
<name>A0A228INT0_9BURK</name>
<accession>A0A228INT0</accession>
<proteinExistence type="predicted"/>
<dbReference type="OrthoDB" id="9035471at2"/>
<comment type="caution">
    <text evidence="1">The sequence shown here is derived from an EMBL/GenBank/DDBJ whole genome shotgun (WGS) entry which is preliminary data.</text>
</comment>
<evidence type="ECO:0000313" key="1">
    <source>
        <dbReference type="EMBL" id="OXI43978.1"/>
    </source>
</evidence>
<dbReference type="EMBL" id="NKFA01000007">
    <property type="protein sequence ID" value="OXI43978.1"/>
    <property type="molecule type" value="Genomic_DNA"/>
</dbReference>
<protein>
    <submittedName>
        <fullName evidence="1">Uncharacterized protein</fullName>
    </submittedName>
</protein>
<dbReference type="AlphaFoldDB" id="A0A228INT0"/>
<organism evidence="1 2">
    <name type="scientific">Burkholderia aenigmatica</name>
    <dbReference type="NCBI Taxonomy" id="2015348"/>
    <lineage>
        <taxon>Bacteria</taxon>
        <taxon>Pseudomonadati</taxon>
        <taxon>Pseudomonadota</taxon>
        <taxon>Betaproteobacteria</taxon>
        <taxon>Burkholderiales</taxon>
        <taxon>Burkholderiaceae</taxon>
        <taxon>Burkholderia</taxon>
        <taxon>Burkholderia cepacia complex</taxon>
    </lineage>
</organism>
<dbReference type="Proteomes" id="UP000214600">
    <property type="component" value="Unassembled WGS sequence"/>
</dbReference>